<organism evidence="1 2">
    <name type="scientific">Mikania micrantha</name>
    <name type="common">bitter vine</name>
    <dbReference type="NCBI Taxonomy" id="192012"/>
    <lineage>
        <taxon>Eukaryota</taxon>
        <taxon>Viridiplantae</taxon>
        <taxon>Streptophyta</taxon>
        <taxon>Embryophyta</taxon>
        <taxon>Tracheophyta</taxon>
        <taxon>Spermatophyta</taxon>
        <taxon>Magnoliopsida</taxon>
        <taxon>eudicotyledons</taxon>
        <taxon>Gunneridae</taxon>
        <taxon>Pentapetalae</taxon>
        <taxon>asterids</taxon>
        <taxon>campanulids</taxon>
        <taxon>Asterales</taxon>
        <taxon>Asteraceae</taxon>
        <taxon>Asteroideae</taxon>
        <taxon>Heliantheae alliance</taxon>
        <taxon>Eupatorieae</taxon>
        <taxon>Mikania</taxon>
    </lineage>
</organism>
<name>A0A5N6PVF3_9ASTR</name>
<protein>
    <submittedName>
        <fullName evidence="1">Uncharacterized protein</fullName>
    </submittedName>
</protein>
<dbReference type="OrthoDB" id="1108004at2759"/>
<sequence>MGEETPLTVPQGREGMGCDRKKDYGCNQDNVATALIFQSIPKTQILQVGGLSTAKEMWEALKTRHLGADRVRETRFQTLMTEFETLKMDTEKIDDYANKLTEISSKSGSLGQIIEETRLVKKFLTCLPRRFIQIVASLEQARFPLGFTIWERYLLFKKLFQNTQINFRRLFAEQVSKFMKKSGHHTQPHRGITVRVQVVSFIAETQTPLA</sequence>
<dbReference type="EMBL" id="SZYD01000002">
    <property type="protein sequence ID" value="KAD7117515.1"/>
    <property type="molecule type" value="Genomic_DNA"/>
</dbReference>
<dbReference type="AlphaFoldDB" id="A0A5N6PVF3"/>
<accession>A0A5N6PVF3</accession>
<evidence type="ECO:0000313" key="2">
    <source>
        <dbReference type="Proteomes" id="UP000326396"/>
    </source>
</evidence>
<keyword evidence="2" id="KW-1185">Reference proteome</keyword>
<gene>
    <name evidence="1" type="ORF">E3N88_04783</name>
</gene>
<dbReference type="PANTHER" id="PTHR35317">
    <property type="entry name" value="OS04G0629600 PROTEIN"/>
    <property type="match status" value="1"/>
</dbReference>
<evidence type="ECO:0000313" key="1">
    <source>
        <dbReference type="EMBL" id="KAD7117515.1"/>
    </source>
</evidence>
<proteinExistence type="predicted"/>
<dbReference type="Proteomes" id="UP000326396">
    <property type="component" value="Linkage Group LG10"/>
</dbReference>
<reference evidence="1 2" key="1">
    <citation type="submission" date="2019-05" db="EMBL/GenBank/DDBJ databases">
        <title>Mikania micrantha, genome provides insights into the molecular mechanism of rapid growth.</title>
        <authorList>
            <person name="Liu B."/>
        </authorList>
    </citation>
    <scope>NUCLEOTIDE SEQUENCE [LARGE SCALE GENOMIC DNA]</scope>
    <source>
        <strain evidence="1">NLD-2019</strain>
        <tissue evidence="1">Leaf</tissue>
    </source>
</reference>
<dbReference type="PANTHER" id="PTHR35317:SF44">
    <property type="entry name" value="RNA-DIRECTED DNA POLYMERASE"/>
    <property type="match status" value="1"/>
</dbReference>
<dbReference type="Pfam" id="PF14223">
    <property type="entry name" value="Retrotran_gag_2"/>
    <property type="match status" value="1"/>
</dbReference>
<comment type="caution">
    <text evidence="1">The sequence shown here is derived from an EMBL/GenBank/DDBJ whole genome shotgun (WGS) entry which is preliminary data.</text>
</comment>